<dbReference type="InterPro" id="IPR028992">
    <property type="entry name" value="Hedgehog/Intein_dom"/>
</dbReference>
<protein>
    <recommendedName>
        <fullName evidence="1">Hedgehog/Intein (Hint) domain-containing protein</fullName>
    </recommendedName>
</protein>
<reference evidence="3" key="1">
    <citation type="submission" date="2014-06" db="EMBL/GenBank/DDBJ databases">
        <authorList>
            <person name="Winans N.J."/>
            <person name="Newell P.D."/>
            <person name="Douglas A.E."/>
        </authorList>
    </citation>
    <scope>NUCLEOTIDE SEQUENCE [LARGE SCALE GENOMIC DNA]</scope>
    <source>
        <strain evidence="3">DsW_057</strain>
    </source>
</reference>
<evidence type="ECO:0000259" key="1">
    <source>
        <dbReference type="Pfam" id="PF13403"/>
    </source>
</evidence>
<organism evidence="2 3">
    <name type="scientific">Acetobacter malorum</name>
    <dbReference type="NCBI Taxonomy" id="178901"/>
    <lineage>
        <taxon>Bacteria</taxon>
        <taxon>Pseudomonadati</taxon>
        <taxon>Pseudomonadota</taxon>
        <taxon>Alphaproteobacteria</taxon>
        <taxon>Acetobacterales</taxon>
        <taxon>Acetobacteraceae</taxon>
        <taxon>Acetobacter</taxon>
    </lineage>
</organism>
<dbReference type="EMBL" id="JOPG01000017">
    <property type="protein sequence ID" value="OUJ05749.1"/>
    <property type="molecule type" value="Genomic_DNA"/>
</dbReference>
<dbReference type="SUPFAM" id="SSF51294">
    <property type="entry name" value="Hedgehog/intein (Hint) domain"/>
    <property type="match status" value="1"/>
</dbReference>
<dbReference type="Pfam" id="PF13403">
    <property type="entry name" value="Hint_2"/>
    <property type="match status" value="1"/>
</dbReference>
<evidence type="ECO:0000313" key="2">
    <source>
        <dbReference type="EMBL" id="OUJ05749.1"/>
    </source>
</evidence>
<comment type="caution">
    <text evidence="2">The sequence shown here is derived from an EMBL/GenBank/DDBJ whole genome shotgun (WGS) entry which is preliminary data.</text>
</comment>
<dbReference type="AlphaFoldDB" id="A0A1Y3G623"/>
<accession>A0A1Y3G623</accession>
<gene>
    <name evidence="2" type="ORF">HK23_04265</name>
</gene>
<dbReference type="InterPro" id="IPR036844">
    <property type="entry name" value="Hint_dom_sf"/>
</dbReference>
<proteinExistence type="predicted"/>
<dbReference type="InterPro" id="IPR012332">
    <property type="entry name" value="Autotransporter_pectin_lyase_C"/>
</dbReference>
<dbReference type="InterPro" id="IPR030930">
    <property type="entry name" value="AIDA"/>
</dbReference>
<name>A0A1Y3G623_9PROT</name>
<feature type="domain" description="Hedgehog/Intein (Hint)" evidence="1">
    <location>
        <begin position="403"/>
        <end position="543"/>
    </location>
</feature>
<evidence type="ECO:0000313" key="3">
    <source>
        <dbReference type="Proteomes" id="UP000242683"/>
    </source>
</evidence>
<sequence length="752" mass="76168">MVSSGYASGGTFHGTQLLLNGGTAVGGLFNSGGVQLIGGYFLSSNNGSGGTTTRLASVAGTESGWVKDIASATGATIGNGGTAYVLAGGTSISATVGSGGTEVISSGGVASGIIVSGGTEIVVSGGVTTSATVVSGGTEILSGGTAASTKIGSGGTQLVNSGGTAISAVVSGGVEVVSSGGSALGTVVSAYGNSVVSAGGYVSGTVVRSDGGLAISGVASNTIVSAGGVVEIGSGGKATTTTVLSGSVFVASGGVASNTTISGGTQTVNAGGTAVQSIINQGGVLSAYNGATLSGTVTVSGGATLALGGNNGNAKIDLAGTSALNPATVVIAAGVTDVPEEFTSWSDGDKIIFNSVTGAAYDVTFSDADHISFYVNGKQYKLHIDNIENSYKFVTGSSLALETCFLTNTLIRMLNGPVAVQDVRPGDTVMVRNGDAFVPSKVKWVGKNKAVVRADAAYADEAGYPVLIVKDALADGVPFKDLRVTPEHCLFIDGQFIPARMLVNGRSIRYDTNYAVYDYYHIETEDHSVIEADGVLTETYLDTGNRASFARVDGSDVVTGYFEASKNWIYDAAAPLATSREVVEPVYQLLVERSKGLALGDLVTDTATWSDDANLHLETEAGSSIRAIKQNGNTMSFMLPPGVQKVFIASRTSRPVDVIGAFVDDRRELGVQIAKIDLLSGAGTFSISSHLETETLEGWASLENNGARWTSGRALVDLSGVSVDGFKILTIEVVSTVSYCVDDQQQSIALHA</sequence>
<dbReference type="NCBIfam" id="TIGR04415">
    <property type="entry name" value="O_hepto_targRPT"/>
    <property type="match status" value="4"/>
</dbReference>
<dbReference type="Proteomes" id="UP000242683">
    <property type="component" value="Unassembled WGS sequence"/>
</dbReference>
<dbReference type="Gene3D" id="2.160.20.20">
    <property type="match status" value="1"/>
</dbReference>